<dbReference type="InterPro" id="IPR055531">
    <property type="entry name" value="DUF7107"/>
</dbReference>
<feature type="transmembrane region" description="Helical" evidence="14">
    <location>
        <begin position="1996"/>
        <end position="2016"/>
    </location>
</feature>
<dbReference type="GO" id="GO:0006367">
    <property type="term" value="P:transcription initiation at RNA polymerase II promoter"/>
    <property type="evidence" value="ECO:0007669"/>
    <property type="project" value="InterPro"/>
</dbReference>
<protein>
    <submittedName>
        <fullName evidence="17">Retinal-specific ATP-binding cassette transporter</fullName>
    </submittedName>
</protein>
<evidence type="ECO:0000313" key="17">
    <source>
        <dbReference type="EMBL" id="KRX46693.1"/>
    </source>
</evidence>
<keyword evidence="18" id="KW-1185">Reference proteome</keyword>
<dbReference type="SUPFAM" id="SSF52540">
    <property type="entry name" value="P-loop containing nucleoside triphosphate hydrolases"/>
    <property type="match status" value="4"/>
</dbReference>
<evidence type="ECO:0000256" key="13">
    <source>
        <dbReference type="SAM" id="MobiDB-lite"/>
    </source>
</evidence>
<feature type="transmembrane region" description="Helical" evidence="14">
    <location>
        <begin position="4298"/>
        <end position="4320"/>
    </location>
</feature>
<keyword evidence="5 14" id="KW-0812">Transmembrane</keyword>
<keyword evidence="10 14" id="KW-0472">Membrane</keyword>
<feature type="domain" description="ABC transporter" evidence="16">
    <location>
        <begin position="1128"/>
        <end position="1357"/>
    </location>
</feature>
<evidence type="ECO:0000256" key="2">
    <source>
        <dbReference type="ARBA" id="ARBA00004141"/>
    </source>
</evidence>
<dbReference type="CDD" id="cd15845">
    <property type="entry name" value="SNARE_syntaxin16"/>
    <property type="match status" value="1"/>
</dbReference>
<evidence type="ECO:0000256" key="8">
    <source>
        <dbReference type="ARBA" id="ARBA00022840"/>
    </source>
</evidence>
<dbReference type="Pfam" id="PF02751">
    <property type="entry name" value="TFIIA_gamma_C"/>
    <property type="match status" value="1"/>
</dbReference>
<feature type="transmembrane region" description="Helical" evidence="14">
    <location>
        <begin position="1928"/>
        <end position="1955"/>
    </location>
</feature>
<dbReference type="SUPFAM" id="SSF47661">
    <property type="entry name" value="t-snare proteins"/>
    <property type="match status" value="1"/>
</dbReference>
<feature type="region of interest" description="Disordered" evidence="13">
    <location>
        <begin position="5372"/>
        <end position="5398"/>
    </location>
</feature>
<feature type="transmembrane region" description="Helical" evidence="14">
    <location>
        <begin position="4102"/>
        <end position="4123"/>
    </location>
</feature>
<dbReference type="InterPro" id="IPR003593">
    <property type="entry name" value="AAA+_ATPase"/>
</dbReference>
<feature type="transmembrane region" description="Helical" evidence="14">
    <location>
        <begin position="3130"/>
        <end position="3150"/>
    </location>
</feature>
<dbReference type="InterPro" id="IPR000727">
    <property type="entry name" value="T_SNARE_dom"/>
</dbReference>
<dbReference type="FunFam" id="3.40.50.300:FF:000298">
    <property type="entry name" value="ATP-binding cassette sub-family A member 12"/>
    <property type="match status" value="2"/>
</dbReference>
<dbReference type="SMART" id="SM00397">
    <property type="entry name" value="t_SNARE"/>
    <property type="match status" value="1"/>
</dbReference>
<dbReference type="FunFam" id="3.40.50.300:FF:000335">
    <property type="entry name" value="ATP binding cassette subfamily A member 5"/>
    <property type="match status" value="2"/>
</dbReference>
<dbReference type="InterPro" id="IPR026082">
    <property type="entry name" value="ABCA"/>
</dbReference>
<keyword evidence="9 14" id="KW-1133">Transmembrane helix</keyword>
<feature type="transmembrane region" description="Helical" evidence="14">
    <location>
        <begin position="4143"/>
        <end position="4170"/>
    </location>
</feature>
<feature type="transmembrane region" description="Helical" evidence="14">
    <location>
        <begin position="3306"/>
        <end position="3330"/>
    </location>
</feature>
<dbReference type="PROSITE" id="PS00211">
    <property type="entry name" value="ABC_TRANSPORTER_1"/>
    <property type="match status" value="2"/>
</dbReference>
<feature type="transmembrane region" description="Helical" evidence="14">
    <location>
        <begin position="1967"/>
        <end position="1989"/>
    </location>
</feature>
<feature type="transmembrane region" description="Helical" evidence="14">
    <location>
        <begin position="1882"/>
        <end position="1908"/>
    </location>
</feature>
<evidence type="ECO:0000256" key="12">
    <source>
        <dbReference type="ARBA" id="ARBA00023242"/>
    </source>
</evidence>
<evidence type="ECO:0000256" key="11">
    <source>
        <dbReference type="ARBA" id="ARBA00023163"/>
    </source>
</evidence>
<accession>A0A0V0U691</accession>
<evidence type="ECO:0000313" key="18">
    <source>
        <dbReference type="Proteomes" id="UP000055048"/>
    </source>
</evidence>
<dbReference type="GO" id="GO:0016192">
    <property type="term" value="P:vesicle-mediated transport"/>
    <property type="evidence" value="ECO:0007669"/>
    <property type="project" value="InterPro"/>
</dbReference>
<evidence type="ECO:0000256" key="14">
    <source>
        <dbReference type="SAM" id="Phobius"/>
    </source>
</evidence>
<feature type="transmembrane region" description="Helical" evidence="14">
    <location>
        <begin position="4213"/>
        <end position="4233"/>
    </location>
</feature>
<keyword evidence="8 17" id="KW-0067">ATP-binding</keyword>
<feature type="domain" description="ABC transporter" evidence="16">
    <location>
        <begin position="2137"/>
        <end position="2375"/>
    </location>
</feature>
<dbReference type="CDD" id="cd03263">
    <property type="entry name" value="ABC_subfamily_A"/>
    <property type="match status" value="4"/>
</dbReference>
<feature type="transmembrane region" description="Helical" evidence="14">
    <location>
        <begin position="3264"/>
        <end position="3285"/>
    </location>
</feature>
<reference evidence="17 18" key="1">
    <citation type="submission" date="2015-01" db="EMBL/GenBank/DDBJ databases">
        <title>Evolution of Trichinella species and genotypes.</title>
        <authorList>
            <person name="Korhonen P.K."/>
            <person name="Edoardo P."/>
            <person name="Giuseppe L.R."/>
            <person name="Gasser R.B."/>
        </authorList>
    </citation>
    <scope>NUCLEOTIDE SEQUENCE [LARGE SCALE GENOMIC DNA]</scope>
    <source>
        <strain evidence="17">ISS417</strain>
    </source>
</reference>
<keyword evidence="11" id="KW-0804">Transcription</keyword>
<dbReference type="InterPro" id="IPR003439">
    <property type="entry name" value="ABC_transporter-like_ATP-bd"/>
</dbReference>
<feature type="transmembrane region" description="Helical" evidence="14">
    <location>
        <begin position="4763"/>
        <end position="4783"/>
    </location>
</feature>
<dbReference type="Proteomes" id="UP000055048">
    <property type="component" value="Unassembled WGS sequence"/>
</dbReference>
<feature type="transmembrane region" description="Helical" evidence="14">
    <location>
        <begin position="3206"/>
        <end position="3224"/>
    </location>
</feature>
<organism evidence="17 18">
    <name type="scientific">Trichinella murrelli</name>
    <dbReference type="NCBI Taxonomy" id="144512"/>
    <lineage>
        <taxon>Eukaryota</taxon>
        <taxon>Metazoa</taxon>
        <taxon>Ecdysozoa</taxon>
        <taxon>Nematoda</taxon>
        <taxon>Enoplea</taxon>
        <taxon>Dorylaimia</taxon>
        <taxon>Trichinellida</taxon>
        <taxon>Trichinellidae</taxon>
        <taxon>Trichinella</taxon>
    </lineage>
</organism>
<dbReference type="GO" id="GO:0005672">
    <property type="term" value="C:transcription factor TFIIA complex"/>
    <property type="evidence" value="ECO:0007669"/>
    <property type="project" value="InterPro"/>
</dbReference>
<dbReference type="GO" id="GO:0005319">
    <property type="term" value="F:lipid transporter activity"/>
    <property type="evidence" value="ECO:0007669"/>
    <property type="project" value="TreeGrafter"/>
</dbReference>
<dbReference type="Pfam" id="PF23416">
    <property type="entry name" value="DUF7107"/>
    <property type="match status" value="1"/>
</dbReference>
<comment type="subcellular location">
    <subcellularLocation>
        <location evidence="2">Membrane</location>
        <topology evidence="2">Multi-pass membrane protein</topology>
    </subcellularLocation>
    <subcellularLocation>
        <location evidence="1">Nucleus</location>
    </subcellularLocation>
</comment>
<dbReference type="PANTHER" id="PTHR19229">
    <property type="entry name" value="ATP-BINDING CASSETTE TRANSPORTER SUBFAMILY A ABCA"/>
    <property type="match status" value="1"/>
</dbReference>
<feature type="transmembrane region" description="Helical" evidence="14">
    <location>
        <begin position="1004"/>
        <end position="1028"/>
    </location>
</feature>
<evidence type="ECO:0000256" key="3">
    <source>
        <dbReference type="ARBA" id="ARBA00008869"/>
    </source>
</evidence>
<proteinExistence type="inferred from homology"/>
<keyword evidence="7" id="KW-0547">Nucleotide-binding</keyword>
<dbReference type="SUPFAM" id="SSF50784">
    <property type="entry name" value="Transcription factor IIA (TFIIA), beta-barrel domain"/>
    <property type="match status" value="1"/>
</dbReference>
<dbReference type="Pfam" id="PF00005">
    <property type="entry name" value="ABC_tran"/>
    <property type="match status" value="4"/>
</dbReference>
<dbReference type="Gene3D" id="2.30.18.10">
    <property type="entry name" value="Transcription factor IIA (TFIIA), beta-barrel domain"/>
    <property type="match status" value="1"/>
</dbReference>
<feature type="transmembrane region" description="Helical" evidence="14">
    <location>
        <begin position="4795"/>
        <end position="4815"/>
    </location>
</feature>
<evidence type="ECO:0000256" key="6">
    <source>
        <dbReference type="ARBA" id="ARBA00022737"/>
    </source>
</evidence>
<dbReference type="InterPro" id="IPR013525">
    <property type="entry name" value="ABC2_TM"/>
</dbReference>
<dbReference type="GO" id="GO:0016887">
    <property type="term" value="F:ATP hydrolysis activity"/>
    <property type="evidence" value="ECO:0007669"/>
    <property type="project" value="InterPro"/>
</dbReference>
<evidence type="ECO:0000256" key="9">
    <source>
        <dbReference type="ARBA" id="ARBA00022989"/>
    </source>
</evidence>
<dbReference type="STRING" id="144512.A0A0V0U691"/>
<gene>
    <name evidence="17" type="primary">Abca4</name>
    <name evidence="17" type="ORF">T05_13155</name>
</gene>
<feature type="transmembrane region" description="Helical" evidence="14">
    <location>
        <begin position="1049"/>
        <end position="1073"/>
    </location>
</feature>
<name>A0A0V0U691_9BILA</name>
<dbReference type="InterPro" id="IPR009088">
    <property type="entry name" value="TFIIA_b-brl"/>
</dbReference>
<keyword evidence="6" id="KW-0677">Repeat</keyword>
<feature type="transmembrane region" description="Helical" evidence="14">
    <location>
        <begin position="3171"/>
        <end position="3194"/>
    </location>
</feature>
<feature type="transmembrane region" description="Helical" evidence="14">
    <location>
        <begin position="4821"/>
        <end position="4840"/>
    </location>
</feature>
<feature type="transmembrane region" description="Helical" evidence="14">
    <location>
        <begin position="369"/>
        <end position="388"/>
    </location>
</feature>
<feature type="transmembrane region" description="Helical" evidence="14">
    <location>
        <begin position="1586"/>
        <end position="1605"/>
    </location>
</feature>
<feature type="transmembrane region" description="Helical" evidence="14">
    <location>
        <begin position="943"/>
        <end position="962"/>
    </location>
</feature>
<feature type="domain" description="T-SNARE coiled-coil homology" evidence="15">
    <location>
        <begin position="239"/>
        <end position="287"/>
    </location>
</feature>
<feature type="compositionally biased region" description="Basic and acidic residues" evidence="13">
    <location>
        <begin position="5438"/>
        <end position="5449"/>
    </location>
</feature>
<dbReference type="InterPro" id="IPR027417">
    <property type="entry name" value="P-loop_NTPase"/>
</dbReference>
<dbReference type="OrthoDB" id="10255969at2759"/>
<feature type="region of interest" description="Disordered" evidence="13">
    <location>
        <begin position="5433"/>
        <end position="5457"/>
    </location>
</feature>
<dbReference type="PANTHER" id="PTHR19229:SF36">
    <property type="entry name" value="ATP-BINDING CASSETTE SUB-FAMILY A MEMBER 2"/>
    <property type="match status" value="1"/>
</dbReference>
<dbReference type="SMART" id="SM00382">
    <property type="entry name" value="AAA"/>
    <property type="match status" value="4"/>
</dbReference>
<dbReference type="GO" id="GO:0016020">
    <property type="term" value="C:membrane"/>
    <property type="evidence" value="ECO:0007669"/>
    <property type="project" value="UniProtKB-SubCell"/>
</dbReference>
<comment type="caution">
    <text evidence="17">The sequence shown here is derived from an EMBL/GenBank/DDBJ whole genome shotgun (WGS) entry which is preliminary data.</text>
</comment>
<dbReference type="PROSITE" id="PS50893">
    <property type="entry name" value="ABC_TRANSPORTER_2"/>
    <property type="match status" value="4"/>
</dbReference>
<dbReference type="PROSITE" id="PS50192">
    <property type="entry name" value="T_SNARE"/>
    <property type="match status" value="1"/>
</dbReference>
<evidence type="ECO:0000259" key="15">
    <source>
        <dbReference type="PROSITE" id="PS50192"/>
    </source>
</evidence>
<dbReference type="EMBL" id="JYDJ01000053">
    <property type="protein sequence ID" value="KRX46693.1"/>
    <property type="molecule type" value="Genomic_DNA"/>
</dbReference>
<evidence type="ECO:0000256" key="4">
    <source>
        <dbReference type="ARBA" id="ARBA00022448"/>
    </source>
</evidence>
<dbReference type="Gene3D" id="3.40.50.300">
    <property type="entry name" value="P-loop containing nucleotide triphosphate hydrolases"/>
    <property type="match status" value="4"/>
</dbReference>
<feature type="domain" description="ABC transporter" evidence="16">
    <location>
        <begin position="3385"/>
        <end position="3618"/>
    </location>
</feature>
<feature type="domain" description="ABC transporter" evidence="16">
    <location>
        <begin position="4360"/>
        <end position="4596"/>
    </location>
</feature>
<dbReference type="GO" id="GO:0140359">
    <property type="term" value="F:ABC-type transporter activity"/>
    <property type="evidence" value="ECO:0007669"/>
    <property type="project" value="InterPro"/>
</dbReference>
<keyword evidence="4" id="KW-0813">Transport</keyword>
<dbReference type="GO" id="GO:0005524">
    <property type="term" value="F:ATP binding"/>
    <property type="evidence" value="ECO:0007669"/>
    <property type="project" value="UniProtKB-KW"/>
</dbReference>
<feature type="transmembrane region" description="Helical" evidence="14">
    <location>
        <begin position="4182"/>
        <end position="4207"/>
    </location>
</feature>
<evidence type="ECO:0000256" key="7">
    <source>
        <dbReference type="ARBA" id="ARBA00022741"/>
    </source>
</evidence>
<dbReference type="Pfam" id="PF12698">
    <property type="entry name" value="ABC2_membrane_3"/>
    <property type="match status" value="3"/>
</dbReference>
<comment type="similarity">
    <text evidence="3">Belongs to the ABC transporter superfamily. ABCA family.</text>
</comment>
<dbReference type="InterPro" id="IPR017871">
    <property type="entry name" value="ABC_transporter-like_CS"/>
</dbReference>
<sequence>MGHLENLPRLGIVRSLTDIYITLRNNAVQSRHIFHDNVSRKSEDRMTLIPLHDSSVETSIPMSDFREPPEWIHIVDEIQFEMSKISTQINELKSLQQRHVSRPSFSDEISQEEQNIENLTGEITHQLNHVQSLLQLVTRSRSEGTAERFRANVVLAHVQALQTLTSDFQRSQSEYLRQIQSRESSYQKYFESYISSDVGDICLPDFQNADIGDLATASSATTAGAEPTMSELQLLEQSTVLVKEREREIMHVTRSIVELNQLFRDLATYISDQGTVLDRIDYNVEKSAPPCASCSSSSWPLSIHLSCTVAPCALVLHTASRSAASIPCSLCHRHNNPKNTNTSAFVIYANILDLNYPTFRQLLLESSSILLVTELLWPLIFFLFLLLIRHSTVLMNRKLCQALDGFHCFNPTFVHYPTNVINNFIANIRLAFYNESVLRETLSFFDDVEDVVNKFSMLDSFQGNFNGVNIADFFTKGDDMMIDLILHDKGLEYDAIESLLNSTLTRKFFTDFIEEFDKKQLQRIRIESGDGEVVAKFYTNLILGNMTGLKINATEANSLYITTSKFFEKMKSSELANNALALWKHFLLHSATNSSLAKNSTFKNLDLASHMFCGGTLSGMDNIFKIQKKLEQLREQMIRTDPRYIDTMRQSGVQLGDDPNIVLPWNLYNQTVICDHFEHEIIEDKCWLWLQQYNLPHDFTMQLFTLFRGYILVAPSSPIVKRVMSDMSDQLVLIDYFCQSFLHWYDNMEKYAEVFKESKFFKNFARFFITFHETANIFQNYTYGEAILKLFYKLSENNWQNETITYMREHLSHLHNMIKCFRQDRFVLMKSENEVERAASCLTKTYQYFLGIVFDELDNNSTALPKFTKYKIRMASYLVDSTSQIMDSLWNPRPRDRPFIDLKYLYFGFSFVQDIVDRIIISFHTNKTAPRVGIFIKSIERSFPMFMTLSWMFSVAITLKNMVEEKQYRLKDQANLAAAVGALIYFALFLPYPSVLPYLKNMTFLQQCSLCLIAQVAFGWGCSFIALYEEGMQGLQWSTLFLPLTTDHRLSFGFVLIMLIFDGILYLIFTWYIENVFPGAYGIPKPWLFFFQQKYWSRQKSTLPVACDGINSETVTVIHESSCNPVGVAVRHLTKVYDNKKALSNLSVNFYDSEITSVLGPNGAGKTTMMSIICGLFPSTSGSVIIYGKDILSNISEIRQSLGFCPQHNILFDNLTVEEHLWFYAKLKGMPTAELNEEIENFLLNTKLRYKRKEISKNLSGGMKRKLSISIAFIAGSKTVVLDEPTTGVDPYSRRSIWDMLLKFKKGRTIILSTHYFDEAEILGDRIAIISEGSLKCSGSAMFLKTYYGSGYYLTLIKNSLGKLHLEKAQPEELIKFVSNYIPNAKLVRCSAQEVKFMLPSVNLLELKSLVTALDSELKNIGCSSYGLSESSLEEIFRHEITESVKANNTHKKQKLTMPSFKYLRERIRSMLSSISKSTTTYNAQSKYFKAGNTEKIAVYIDECNDSFDRRQRQQLKSDVKRTSKSEIACHENDMIKNSSPALLVRRHFSENYPITFYESIWRCILLQAAALFRKRALNFFRDWRTILSVILLPILLITLALYLMSLRFSSSYFEKEYQPLILDSDLYGTSNYFDSKQQFLYPYITQMERHGPGNICMNRFSLENSVSHCSPDISESDISWNISKLSYENSSKCFCGKDNTYICSENAYSFQPPVLKSPFGSIVNMSTLNITEWLTMTEKTYRKKRYGGFSTGLPSVITVENSYTDLNKTVQLLKERILKFFQSTNINMTILQNSGIHIPTFDTGVFINLMEDMIPQYNVKVWFNNQGWAAFPAYFSAFSNAYLRGNLPSDSDSDEYGITVTNHPIKGYQKSSLTQEKKNSVAAELAMCVAILLAFCSVTAGFCLPVVEDQNSDSKHLQFISGMRPWVYWFVNFAFDMSVYIFTVTLTVIILIAFNEEPYVATSYAILFMFTIFIAFGLGMLPIVYLLSQLFKSPSLAFVTVLIIGFFIGSITNVLTTAFEILGVEDENLHNLSMHMKNAFVIFPQYNLARALSDIKITYHFYSSANRILDRHYFADLISWQVSGKALFITVVEGFVSFMELQFSESNKLSSLEDDDGNVTAEQRRALKGACADNALKVVNLSKVYHTCSSIARKSQVVVNDLNFEVLQGECFGLLGHNGAGKTTTFKMITGKCSISQGCVYFAKTHAPRSNWKSITDIGYCPQFDALDERLTGREILQFYADIRSMCRKCKDAAVLYYIWRLGLNSHADRLIRTYSGGLKRRLSTAISLIGNPRIILLDEPTASMDPESRRLIWDVILERINLGQSVLLTSNSMEECEILCNRVGIMSNGSFKCLDAIQELKEKYGKGYVIAISLKAGYEWQMDSMIQELKDRLKVAVLTEKHVNILASDHTKVSDIISCISALKEIFCIDGCALNQTSLDDVFVSLVEQYDECKDDNVLYLQLLFVDGLYSSELCTVFYLHGVCQTVENVAVEKLLNSFSSQSVYEPKALSSAGIFSMFQSYFCTLPNKCLNYTTDDWDLGPVSRKLPINDFISGFRKSMKKQIAFNKTIEILDYSKLLIDQFWSFSEYQNDFESVELMKLYNLTGASGALRLLAITLGIENVNVSRHFFEDLLKSYSETFAVDKQEVVETFNKKSFKLLCEESKAERYFLVNSNKTSTTPRDVHKALCLLSGFADTKSTPNLDMFLIDHILNNLTGYEIGFQKFLYLANVLESYVQIAKKFSFIPAGVDLVEQFLNYNAPTNLKNDSVMKRLDFLSHIFCGAELTGLDEILKSQKKLEQLREDMVRTDPRNIDARREQLFSRKNENGLPWNLKNSTVCSRYKHSDIGTREDKCWLWLQSYSLPHEFAAQLYTLFRGYIFVSPRSPVVEKIVEKMKSRLDVVAAFKDILLSTFENLEIYRTKFESSKLSKASKNFARLMKNINSIVNLFENDTRQDEKLKLIDFFSNELWRNASLENFNSSFFQTYNILKCFLCDRFVIVDSEKDLEQDGSCLTKTFHFFAGIVFPQLNSSSLTLPKYTKYKIRMSHYLVDKTAQISDKIWNPRPRDRPFLDLRYLYFGFSFMQDYIDSIILSMHVNKSAARFGIYAQQFPSNCHRIDTFIKAIERSMPMFMTLSWMFSVALILKNIVHEKQFRLKEFMKIMGLYNSAHWLAWFLQSFIMLLISSLMIVLVYGNVLKYTDMGCLLVFFVAYAFAIIPQCFLMSTMFNQANVAAGLGTLLYFALFLPYPAMLPYAEYMTNAHLFFSCLIPQIAFGWGCSILASFEEAKIGLKWSTFTHSLSAMSYLNFFAMISMLLFDGALFFVLTWYIENVYPGTHGIPKPWHFFLMPSYWTGCKTDKENKSKVVYSALESKTQENCNLEVGVSVRNLTKIYGSGNKSKCSLNNLSVDFYANQITAVLGPNGAGKTTMMSIMCGLFPPTSGNVLVYNQDIMSNLAEVRRSVGFCPQHNVLFDTLTVEEHLQFYASLKRLTGTEQKLQIQDLLKQTKLMNKRNAYSKHLSGGMKRKLSIAIAFLGSSKTVILDEPTAGVDPYSRRSIWDLLLKCKKDRTIILSTHFFDEAELLGDRIAIICAGKLKCCGSPVFLKQLYKSGCNLNLALSQADLKNNGNTTATLVDFVCGFVPDAKLVKCSPQEIQFTFPTVDLLELKSLITELDAKLANLKCSSYGLAEGGIEKIFLQEVALSKEDEQLPSQQQGFSAQKSLSGKEEKLASKLSSDKTPEKKQSPHAVNGLNLEKENFFEDRFYHSSLPDSKKSAVDGFLKKRMLNLVRDWRACVAVQHCYVFKIILPVFLVALALYLLSLRFSEVLFNLDYRPITVDETVYGRNTYMFYSSVGNEHNSVNKYFQAIIEDIMKHGMGNRLPHFRLSNVKQNRTFSEPVTEMKKENLTKCFCDEDNTYFCPKNAYPFKPPERITSFGENLVDMTNLSIANWILMTEKKYRMKRYGGISLVTLPHEVTEISATKTGKDWDRLYTHLMEFFESMGFNNTSLPVDGTPIPEWNMTRLETVLNQVTPKYNIKIWFNNQGWVALPVYTNIFFNAHLRAALPEAENPDDYGIEVINHPIRNPLEVSVSDGSSVAAEMALSVSILIAFCSVTAGTCLFTVEDRSSECKHLQFVSGMRRWLYWIINFIFDLIIFMAAVGLLLVILHFFNETPYIGSAHAILATLAHLMAFGIGIIPIVYCISQLFKSSTLAYVSVMVAGFFIGSITNVLTTSFEILGAEDEYLNYLSKMLKAYFVIFPQYNLARGFTDIKIMYHFYVSSGKPMGYEYYVDLLEWDILGKFIFAFISEGVLAFFILLILEYHYELIEFWKSICINISIHKDCDESLEEVYLGNASSVALKVTDLTKIYGNWFQNTNKQFTAVNKLCFEVHRGECFGLLGHNGAGKTTTFKMITRRCSVTSGSVLFPAKKRDSMKYQSEIGYCPQFDALDPRLTARETLLFYAKIKGIQKEFQNPVVNYFIHRLKIEAYADRLVGKYSGGIKRRLSTAIALIGNPYIILLDEPTAGMDAESRRFLWDVILERVHCGHSVLFTSNSMEECEVLCNRVGIMAHGKFKCLDTIQGLKEKTMNKALSTKVRSKIQFRAGKLCTYRFCDNVWTFVMEQIEFRDSHEIAKMSGFVDQSGWYGAGGEWSGYEMPSDAQKDYSHKNYLYSNKLNSGNYYGTNFAYDQLNEMEQNNYLDEPPLLEELGINFHHIWQKTMSVLNPFKEAEPAVINDCDLAGPVVFALLFGSALLFHGKVQFGYIYGVGVVGCLGMFTLLNLMTPYGISLISTVSIVGYCLLPMVLLSTVAAIFSFKDTVGLAISAFAVLWCSASASKLFVTALVMNNQWMLVAYPCFLLYDACLQSSQCNGMALCFRRQCISAEVLHGQTKMCRRDIECRRQLPAHERLIVGCKNGVCAKLITVPHTSKCVSRNQCPGQSICFRRHCIPAVPRNYSCQRNAQCHPTERCIGGLCFGLLDVPLSELAGKVREYCESMINKIDAENVFTNVLVGLENYFSVNFCCTDDDSLYGIMEEDDECSTSTSNSVKAVTTVKKISERVARFLEENIVCSFSAFRKKASNLPCSAFSKAQQYKLQGFFYLAVLLGKTKEDKVADYFQALTLLEGSKALNKILENFVFPMLSKYLPRHLTCLYMSLNVSLPSKLKKYRKFVESDSEDDLTRIGEDTVFSKLKILERISQEEKIPARRTDKTKSTLPFEKMCNPLKKSCSLLEIPHHRFVKVAAGQEHSVDFTKYRMKSPEQSSFQSLYSVYRGLSPTTVKLSKELEEMLSSSGSFCDDSLLKTPEKHTEMLKRLSKSLSSPNFATISSDANEPWSPETRKSLIMGINRVKSTPNFSNYSCIFSDVSESSMPAVQLEDDSSSDCMSPLPAKRSKTLSDQDADKVLAPATPLFKQRLPSLFRRAKSRLEKFGVQTVLETPPDKTNSEEDGKLSSTAASNASRNRVITRLNFN</sequence>
<feature type="transmembrane region" description="Helical" evidence="14">
    <location>
        <begin position="3231"/>
        <end position="3252"/>
    </location>
</feature>
<keyword evidence="12" id="KW-0539">Nucleus</keyword>
<feature type="transmembrane region" description="Helical" evidence="14">
    <location>
        <begin position="974"/>
        <end position="992"/>
    </location>
</feature>
<evidence type="ECO:0000256" key="1">
    <source>
        <dbReference type="ARBA" id="ARBA00004123"/>
    </source>
</evidence>
<evidence type="ECO:0000256" key="5">
    <source>
        <dbReference type="ARBA" id="ARBA00022692"/>
    </source>
</evidence>
<dbReference type="CDD" id="cd10014">
    <property type="entry name" value="TFIIA_gamma_C"/>
    <property type="match status" value="1"/>
</dbReference>
<dbReference type="Gene3D" id="1.20.58.70">
    <property type="match status" value="1"/>
</dbReference>
<evidence type="ECO:0000259" key="16">
    <source>
        <dbReference type="PROSITE" id="PS50893"/>
    </source>
</evidence>
<dbReference type="InterPro" id="IPR010989">
    <property type="entry name" value="SNARE"/>
</dbReference>
<dbReference type="InterPro" id="IPR015871">
    <property type="entry name" value="TFIIA_gsu_C"/>
</dbReference>
<evidence type="ECO:0000256" key="10">
    <source>
        <dbReference type="ARBA" id="ARBA00023136"/>
    </source>
</evidence>